<name>A0A182J0C6_ANOAO</name>
<dbReference type="SMART" id="SM00020">
    <property type="entry name" value="Tryp_SPc"/>
    <property type="match status" value="1"/>
</dbReference>
<proteinExistence type="inferred from homology"/>
<dbReference type="PANTHER" id="PTHR24276:SF91">
    <property type="entry name" value="AT26814P-RELATED"/>
    <property type="match status" value="1"/>
</dbReference>
<comment type="similarity">
    <text evidence="5">Belongs to the peptidase S1 family. CLIP subfamily.</text>
</comment>
<dbReference type="Gene3D" id="2.40.10.10">
    <property type="entry name" value="Trypsin-like serine proteases"/>
    <property type="match status" value="1"/>
</dbReference>
<keyword evidence="4" id="KW-1015">Disulfide bond</keyword>
<dbReference type="PANTHER" id="PTHR24276">
    <property type="entry name" value="POLYSERASE-RELATED"/>
    <property type="match status" value="1"/>
</dbReference>
<dbReference type="GO" id="GO:0006508">
    <property type="term" value="P:proteolysis"/>
    <property type="evidence" value="ECO:0007669"/>
    <property type="project" value="UniProtKB-KW"/>
</dbReference>
<keyword evidence="3" id="KW-0720">Serine protease</keyword>
<dbReference type="Pfam" id="PF00089">
    <property type="entry name" value="Trypsin"/>
    <property type="match status" value="1"/>
</dbReference>
<reference evidence="6" key="1">
    <citation type="submission" date="2022-08" db="UniProtKB">
        <authorList>
            <consortium name="EnsemblMetazoa"/>
        </authorList>
    </citation>
    <scope>IDENTIFICATION</scope>
    <source>
        <strain evidence="6">EBRO</strain>
    </source>
</reference>
<dbReference type="EnsemblMetazoa" id="AATE008926-RA">
    <property type="protein sequence ID" value="AATE008926-PA.1"/>
    <property type="gene ID" value="AATE008926"/>
</dbReference>
<evidence type="ECO:0000256" key="5">
    <source>
        <dbReference type="ARBA" id="ARBA00024195"/>
    </source>
</evidence>
<dbReference type="PROSITE" id="PS50240">
    <property type="entry name" value="TRYPSIN_DOM"/>
    <property type="match status" value="1"/>
</dbReference>
<evidence type="ECO:0000256" key="3">
    <source>
        <dbReference type="ARBA" id="ARBA00022825"/>
    </source>
</evidence>
<keyword evidence="1" id="KW-0645">Protease</keyword>
<dbReference type="GO" id="GO:0004252">
    <property type="term" value="F:serine-type endopeptidase activity"/>
    <property type="evidence" value="ECO:0007669"/>
    <property type="project" value="InterPro"/>
</dbReference>
<dbReference type="InterPro" id="IPR050430">
    <property type="entry name" value="Peptidase_S1"/>
</dbReference>
<accession>A0A182J0C6</accession>
<sequence>LHLAVHLVYSGKKVNLSVPEMSRSFVAQTAAILALIAASSALPQINNAGNPRIAGGAEASDGQFPFQVALINEGLVYCGGSVVNRRWIVTAAACLTGKRLSDVQLFLGSADRLVGGRNVTADRFILHPNFDQQSYANDIALIRLRESLAFGTNSQLQPIELATEFFETATDATVSGWGRFSISNNQLPTRLQFIRTDIIDSDECAAQFEEPYASRVSEQRTICTSNQPDQGVCLGDAGGPLVLDGVLVGVQSWSIPCGLGLPDVYERVSHHRPWILAHTLL</sequence>
<dbReference type="InterPro" id="IPR009003">
    <property type="entry name" value="Peptidase_S1_PA"/>
</dbReference>
<evidence type="ECO:0000313" key="6">
    <source>
        <dbReference type="EnsemblMetazoa" id="AATE008926-PA.1"/>
    </source>
</evidence>
<dbReference type="AlphaFoldDB" id="A0A182J0C6"/>
<dbReference type="VEuPathDB" id="VectorBase:AATE008926"/>
<dbReference type="InterPro" id="IPR001314">
    <property type="entry name" value="Peptidase_S1A"/>
</dbReference>
<dbReference type="SUPFAM" id="SSF50494">
    <property type="entry name" value="Trypsin-like serine proteases"/>
    <property type="match status" value="1"/>
</dbReference>
<evidence type="ECO:0000256" key="4">
    <source>
        <dbReference type="ARBA" id="ARBA00023157"/>
    </source>
</evidence>
<protein>
    <submittedName>
        <fullName evidence="6">Uncharacterized protein</fullName>
    </submittedName>
</protein>
<dbReference type="InterPro" id="IPR001254">
    <property type="entry name" value="Trypsin_dom"/>
</dbReference>
<dbReference type="CDD" id="cd00190">
    <property type="entry name" value="Tryp_SPc"/>
    <property type="match status" value="1"/>
</dbReference>
<dbReference type="STRING" id="41427.A0A182J0C6"/>
<dbReference type="InterPro" id="IPR043504">
    <property type="entry name" value="Peptidase_S1_PA_chymotrypsin"/>
</dbReference>
<evidence type="ECO:0000256" key="1">
    <source>
        <dbReference type="ARBA" id="ARBA00022670"/>
    </source>
</evidence>
<evidence type="ECO:0000256" key="2">
    <source>
        <dbReference type="ARBA" id="ARBA00022801"/>
    </source>
</evidence>
<organism evidence="6">
    <name type="scientific">Anopheles atroparvus</name>
    <name type="common">European mosquito</name>
    <dbReference type="NCBI Taxonomy" id="41427"/>
    <lineage>
        <taxon>Eukaryota</taxon>
        <taxon>Metazoa</taxon>
        <taxon>Ecdysozoa</taxon>
        <taxon>Arthropoda</taxon>
        <taxon>Hexapoda</taxon>
        <taxon>Insecta</taxon>
        <taxon>Pterygota</taxon>
        <taxon>Neoptera</taxon>
        <taxon>Endopterygota</taxon>
        <taxon>Diptera</taxon>
        <taxon>Nematocera</taxon>
        <taxon>Culicoidea</taxon>
        <taxon>Culicidae</taxon>
        <taxon>Anophelinae</taxon>
        <taxon>Anopheles</taxon>
    </lineage>
</organism>
<dbReference type="FunFam" id="2.40.10.10:FF:000177">
    <property type="entry name" value="Serine protease"/>
    <property type="match status" value="1"/>
</dbReference>
<keyword evidence="2" id="KW-0378">Hydrolase</keyword>
<dbReference type="PRINTS" id="PR00722">
    <property type="entry name" value="CHYMOTRYPSIN"/>
</dbReference>